<keyword evidence="1" id="KW-0175">Coiled coil</keyword>
<evidence type="ECO:0000313" key="3">
    <source>
        <dbReference type="Proteomes" id="UP000594263"/>
    </source>
</evidence>
<dbReference type="GO" id="GO:0006623">
    <property type="term" value="P:protein targeting to vacuole"/>
    <property type="evidence" value="ECO:0007669"/>
    <property type="project" value="EnsemblPlants"/>
</dbReference>
<dbReference type="GO" id="GO:2000012">
    <property type="term" value="P:regulation of auxin polar transport"/>
    <property type="evidence" value="ECO:0007669"/>
    <property type="project" value="EnsemblPlants"/>
</dbReference>
<feature type="coiled-coil region" evidence="1">
    <location>
        <begin position="43"/>
        <end position="91"/>
    </location>
</feature>
<keyword evidence="3" id="KW-1185">Reference proteome</keyword>
<dbReference type="GO" id="GO:1905394">
    <property type="term" value="F:retromer complex binding"/>
    <property type="evidence" value="ECO:0007669"/>
    <property type="project" value="EnsemblPlants"/>
</dbReference>
<dbReference type="EnsemblPlants" id="Kaladp0076s0421.3.v1.1">
    <property type="protein sequence ID" value="Kaladp0076s0421.3.v1.1"/>
    <property type="gene ID" value="Kaladp0076s0421.v1.1"/>
</dbReference>
<reference evidence="2" key="1">
    <citation type="submission" date="2021-01" db="UniProtKB">
        <authorList>
            <consortium name="EnsemblPlants"/>
        </authorList>
    </citation>
    <scope>IDENTIFICATION</scope>
</reference>
<dbReference type="GO" id="GO:0005771">
    <property type="term" value="C:multivesicular body"/>
    <property type="evidence" value="ECO:0007669"/>
    <property type="project" value="EnsemblPlants"/>
</dbReference>
<evidence type="ECO:0000313" key="2">
    <source>
        <dbReference type="EnsemblPlants" id="Kaladp0076s0421.1.v1.1"/>
    </source>
</evidence>
<dbReference type="PANTHER" id="PTHR15157">
    <property type="entry name" value="UV RADIATION RESISTANCE-ASSOCIATED GENE PROTEIN"/>
    <property type="match status" value="1"/>
</dbReference>
<dbReference type="GO" id="GO:1990019">
    <property type="term" value="P:protein storage vacuole organization"/>
    <property type="evidence" value="ECO:0007669"/>
    <property type="project" value="EnsemblPlants"/>
</dbReference>
<dbReference type="PANTHER" id="PTHR15157:SF24">
    <property type="entry name" value="VACUOLAR PROTEIN SORTING 38"/>
    <property type="match status" value="1"/>
</dbReference>
<dbReference type="OMA" id="RFKPANQ"/>
<proteinExistence type="predicted"/>
<dbReference type="EnsemblPlants" id="Kaladp0076s0421.1.v1.1">
    <property type="protein sequence ID" value="Kaladp0076s0421.1.v1.1"/>
    <property type="gene ID" value="Kaladp0076s0421.v1.1"/>
</dbReference>
<dbReference type="GO" id="GO:0036313">
    <property type="term" value="F:phosphatidylinositol 3-kinase catalytic subunit binding"/>
    <property type="evidence" value="ECO:0007669"/>
    <property type="project" value="EnsemblPlants"/>
</dbReference>
<name>A0A7N1A429_KALFE</name>
<dbReference type="AlphaFoldDB" id="A0A7N1A429"/>
<dbReference type="Gramene" id="Kaladp0076s0421.3.v1.1">
    <property type="protein sequence ID" value="Kaladp0076s0421.3.v1.1"/>
    <property type="gene ID" value="Kaladp0076s0421.v1.1"/>
</dbReference>
<dbReference type="GO" id="GO:0000323">
    <property type="term" value="C:lytic vacuole"/>
    <property type="evidence" value="ECO:0007669"/>
    <property type="project" value="TreeGrafter"/>
</dbReference>
<dbReference type="GO" id="GO:0035493">
    <property type="term" value="P:SNARE complex assembly"/>
    <property type="evidence" value="ECO:0007669"/>
    <property type="project" value="TreeGrafter"/>
</dbReference>
<accession>A0A7N1A429</accession>
<evidence type="ECO:0000256" key="1">
    <source>
        <dbReference type="SAM" id="Coils"/>
    </source>
</evidence>
<sequence>MESDRRIDAKSKAADAAAENVNVIQWEDFEHEVVRFCSLKSALAEAEERKRLLKDKLEALIQVKAESQNRLNELDEMHEKLKAKKLALINMSTQVNVAAEDARKQEGGLGTELRSLLVAGTALSVARKGLEESNRKLVEEEGYVDLKNLQRKLRLRQWHMVSQVSFLHRVRVIMGPAQEQELESFPSINRLGTSVECKPPSQGVLTISGLQLNMLPFKQLSFFTDKKEVQRTATALGYVAHAVLLVASYLKVHLRYPIRLGGSRSYITDPAPSVDSYSSDSMSNTASLSNVKAVELPLFLEGQDTTRAAYAVFLLNKDLEQLLNFIGVKSLGPRHVLANLKELYRTITSPEYLDS</sequence>
<evidence type="ECO:0008006" key="4">
    <source>
        <dbReference type="Google" id="ProtNLM"/>
    </source>
</evidence>
<dbReference type="GO" id="GO:0071985">
    <property type="term" value="P:multivesicular body sorting pathway"/>
    <property type="evidence" value="ECO:0007669"/>
    <property type="project" value="EnsemblPlants"/>
</dbReference>
<dbReference type="Proteomes" id="UP000594263">
    <property type="component" value="Unplaced"/>
</dbReference>
<dbReference type="GO" id="GO:0005942">
    <property type="term" value="C:phosphatidylinositol 3-kinase complex"/>
    <property type="evidence" value="ECO:0007669"/>
    <property type="project" value="EnsemblPlants"/>
</dbReference>
<organism evidence="2 3">
    <name type="scientific">Kalanchoe fedtschenkoi</name>
    <name type="common">Lavender scallops</name>
    <name type="synonym">South American air plant</name>
    <dbReference type="NCBI Taxonomy" id="63787"/>
    <lineage>
        <taxon>Eukaryota</taxon>
        <taxon>Viridiplantae</taxon>
        <taxon>Streptophyta</taxon>
        <taxon>Embryophyta</taxon>
        <taxon>Tracheophyta</taxon>
        <taxon>Spermatophyta</taxon>
        <taxon>Magnoliopsida</taxon>
        <taxon>eudicotyledons</taxon>
        <taxon>Gunneridae</taxon>
        <taxon>Pentapetalae</taxon>
        <taxon>Saxifragales</taxon>
        <taxon>Crassulaceae</taxon>
        <taxon>Kalanchoe</taxon>
    </lineage>
</organism>
<dbReference type="GO" id="GO:0005829">
    <property type="term" value="C:cytosol"/>
    <property type="evidence" value="ECO:0007669"/>
    <property type="project" value="EnsemblPlants"/>
</dbReference>
<dbReference type="GO" id="GO:0000149">
    <property type="term" value="F:SNARE binding"/>
    <property type="evidence" value="ECO:0007669"/>
    <property type="project" value="TreeGrafter"/>
</dbReference>
<protein>
    <recommendedName>
        <fullName evidence="4">UV radiation resistance-associated gene protein</fullName>
    </recommendedName>
</protein>
<dbReference type="Gramene" id="Kaladp0076s0421.1.v1.1">
    <property type="protein sequence ID" value="Kaladp0076s0421.1.v1.1"/>
    <property type="gene ID" value="Kaladp0076s0421.v1.1"/>
</dbReference>